<dbReference type="Proteomes" id="UP000002215">
    <property type="component" value="Chromosome"/>
</dbReference>
<dbReference type="KEGG" id="cpi:Cpin_2828"/>
<accession>A0A979GP75</accession>
<reference evidence="2" key="1">
    <citation type="submission" date="2009-08" db="EMBL/GenBank/DDBJ databases">
        <title>The complete genome of Chitinophaga pinensis DSM 2588.</title>
        <authorList>
            <consortium name="US DOE Joint Genome Institute (JGI-PGF)"/>
            <person name="Lucas S."/>
            <person name="Copeland A."/>
            <person name="Lapidus A."/>
            <person name="Glavina del Rio T."/>
            <person name="Dalin E."/>
            <person name="Tice H."/>
            <person name="Bruce D."/>
            <person name="Goodwin L."/>
            <person name="Pitluck S."/>
            <person name="Kyrpides N."/>
            <person name="Mavromatis K."/>
            <person name="Ivanova N."/>
            <person name="Mikhailova N."/>
            <person name="Sims D."/>
            <person name="Meinche L."/>
            <person name="Brettin T."/>
            <person name="Detter J.C."/>
            <person name="Han C."/>
            <person name="Larimer F."/>
            <person name="Land M."/>
            <person name="Hauser L."/>
            <person name="Markowitz V."/>
            <person name="Cheng J.-F."/>
            <person name="Hugenholtz P."/>
            <person name="Woyke T."/>
            <person name="Wu D."/>
            <person name="Spring S."/>
            <person name="Klenk H.-P."/>
            <person name="Eisen J.A."/>
        </authorList>
    </citation>
    <scope>NUCLEOTIDE SEQUENCE [LARGE SCALE GENOMIC DNA]</scope>
    <source>
        <strain evidence="2">ATCC 43595 / DSM 2588 / LMG 13176 / NBRC 15968 / NCIMB 11800 / UQM 2034</strain>
    </source>
</reference>
<protein>
    <submittedName>
        <fullName evidence="1">Uncharacterized protein</fullName>
    </submittedName>
</protein>
<reference evidence="1 2" key="2">
    <citation type="journal article" date="2010" name="Stand. Genomic Sci.">
        <title>Complete genome sequence of Chitinophaga pinensis type strain (UQM 2034).</title>
        <authorList>
            <person name="Glavina Del Rio T."/>
            <person name="Abt B."/>
            <person name="Spring S."/>
            <person name="Lapidus A."/>
            <person name="Nolan M."/>
            <person name="Tice H."/>
            <person name="Copeland A."/>
            <person name="Cheng J.F."/>
            <person name="Chen F."/>
            <person name="Bruce D."/>
            <person name="Goodwin L."/>
            <person name="Pitluck S."/>
            <person name="Ivanova N."/>
            <person name="Mavromatis K."/>
            <person name="Mikhailova N."/>
            <person name="Pati A."/>
            <person name="Chen A."/>
            <person name="Palaniappan K."/>
            <person name="Land M."/>
            <person name="Hauser L."/>
            <person name="Chang Y.J."/>
            <person name="Jeffries C.D."/>
            <person name="Chain P."/>
            <person name="Saunders E."/>
            <person name="Detter J.C."/>
            <person name="Brettin T."/>
            <person name="Rohde M."/>
            <person name="Goker M."/>
            <person name="Bristow J."/>
            <person name="Eisen J.A."/>
            <person name="Markowitz V."/>
            <person name="Hugenholtz P."/>
            <person name="Kyrpides N.C."/>
            <person name="Klenk H.P."/>
            <person name="Lucas S."/>
        </authorList>
    </citation>
    <scope>NUCLEOTIDE SEQUENCE [LARGE SCALE GENOMIC DNA]</scope>
    <source>
        <strain evidence="2">ATCC 43595 / DSM 2588 / LMG 13176 / NBRC 15968 / NCIMB 11800 / UQM 2034</strain>
    </source>
</reference>
<organism evidence="1 2">
    <name type="scientific">Chitinophaga pinensis (strain ATCC 43595 / DSM 2588 / LMG 13176 / NBRC 15968 / NCIMB 11800 / UQM 2034)</name>
    <dbReference type="NCBI Taxonomy" id="485918"/>
    <lineage>
        <taxon>Bacteria</taxon>
        <taxon>Pseudomonadati</taxon>
        <taxon>Bacteroidota</taxon>
        <taxon>Chitinophagia</taxon>
        <taxon>Chitinophagales</taxon>
        <taxon>Chitinophagaceae</taxon>
        <taxon>Chitinophaga</taxon>
    </lineage>
</organism>
<name>A0A979GP75_CHIPD</name>
<proteinExistence type="predicted"/>
<sequence length="95" mass="11104">MTVFTVKSCEFLIDYYTHYKSCDIENTNNDETRGPDTNEDCFNKSAKKLFSYFENDLNFTVTWATPPSTLWCVYSYTIFKEPLRDVLTPPPLHIA</sequence>
<gene>
    <name evidence="1" type="ordered locus">Cpin_2828</name>
</gene>
<evidence type="ECO:0000313" key="2">
    <source>
        <dbReference type="Proteomes" id="UP000002215"/>
    </source>
</evidence>
<evidence type="ECO:0000313" key="1">
    <source>
        <dbReference type="EMBL" id="ACU60307.1"/>
    </source>
</evidence>
<dbReference type="EMBL" id="CP001699">
    <property type="protein sequence ID" value="ACU60307.1"/>
    <property type="molecule type" value="Genomic_DNA"/>
</dbReference>
<dbReference type="AlphaFoldDB" id="A0A979GP75"/>